<evidence type="ECO:0000313" key="2">
    <source>
        <dbReference type="EMBL" id="KAB5588752.1"/>
    </source>
</evidence>
<sequence length="1955" mass="220694">MVLIGIALFDSRHALPHYYHQLIQFSPNPTTFNATQRIAPYYFTRCTHNGAYHPRRMACSWIQVYAWNALRSLFIRDGPGRRTATRYKLFTRPVSILIIAFQLWIVIFSKSPSLTFWTLDSRLVSQDEVMYSPTNKRHCSTKVARGKQNHLEPSISDSIMAMAPELREMILSNLQPINLISLTWSNKYFHDLLMHRSARPIWRNVMRNVIGLPPCPPEMIEPRYLSWVFYKVCTLCGKNVKSTKMDEISLGVRLCKTCRQKSLVFFDGLNPELRSLVRHSGDVSSISGSKTCVLRAEALEISAQFNKLKQFEDQSALKAWSEERQRTLANWRKHVKEIGYFIERLNHDENQQSREMEIKFRQGVEYRLVELGWDRADMRFSFSSPMKYTWFSMVEQRKILSDRGRLRAFVLSTLIDLLQVWSALLPKLLPCLNENREARLRDERLKSRHDRLTTLLAIQFNSLPVVRLAVNPPMNRPWNFMGTSSPVIASHSGVFPKPVDALQWPVVRELLDTDIDADSMANRFEERRPQIDKHIADWKADVEGHMAALLYQGRNHVIEHISLAHQLGNPLVNLSKHQMILLRADSFFQFKNSAVGRPLLYDAAIAAWYTRSALSTTPSKPLDLNAFRQYDEAQSAAQVLLASLGRLNACYLELGTLGRRLPAKPMIELSLGDEPIMSANLLRICSICDEFPVKLKVRGVEERIFMHLLEVHEIAEPRAGEHYKTVTPPNGPNFAAINEDFYDSDFDDDGPYGPFEPNSGAPSVQRTRNRTCRARAFCFKIAIFQFAKDGVVGPLQIRGLVANFDSTTIDSHLGTGRLCIIKHSMEKDKDEITEDNVQYFQAMIAQLKELKEKIEGNEEVETTLPDVSAILSRLEEHNTIASDPDTRVEMVIAMVELGDMLDICFERDKKAQYIESVVQCRSTALKVASQDDLTAPFVGILALRLGSCYYSRFKALGELKDIDSAIEYRSQAIGLAPAGHANTPMWLNNLGLSYQIRFEYLGRVEDIRKAIKYQSEAILLTPAGHKDMPIWLNNLGRSHQARFDHLGHVEDIEKAIEYQSKAISLADDGHEDMATWLNNLGISHQGRFECLGKIEDLEKAIDHQSQAVLLSHNGDAAMALWLAHLGSSHQSRFERLGKVEDLEKAIEYKSQAISLTPAGHVNLPTRLNNLGRSYQSRFERFGKMEDIEKAIEFQTQGVSLTPETHPDMPAFLSNLGRSHKSLFGRLGKVEDLEKAIKYQSQAVSLTPKEHSKLAMWLNNLGTSYQARFEHFGEVQDLGKAIEYQSQAVSLTSDGHVNMPIWLGNLGTTHHTRFKHLEKVEDLEKAIEYQSRAVLLTPEGHADIPTWLNNLGISHQSRFDLLGKAEDIEKAIEYQSRAVSLTPDGHADMCLRLKNLGISHRQQYQHLNSSEALVRSIEYFHRSAFFLTGHPHQRFRAALQWVKLAPLISTSETLLAFQTAIDLVPHVVWIGETISQRYGDIRQIGTLATQAAAAAISAGKYDRALEWLEQGRSVVWNQTLQLRTPFDELSSVNPVLAVKLQQVAFELHNAASRSSFQFAQLGNELPPEQVAQRHHRLAEQYEGLINEIRSVDGFRDFLRPKKALELLQAAQTGPIVVVNVHESRCDALVLHPGATEVQYVPLPNLSHSGVAAARTKLDRSLQLQDLRERGAVRRPDRIAHQAKSQLDPFEELLSMLWSDITEPILDYLGYLKLPMPETMPHITWCTTGPLSFLPLHASGLYREQQARVFNFAISSYIPTLSALLATAASAPEMHHRMLAIGQEATPGHARLPGTKLELASIQKYVQPPNHYNQMVGDDATIASVLAAMEMSDWVHFACHAHQDVLDPTESGFLLHDDMLNLASIMRKSLGNKGLAFLSACQTATGDRDRPDESVHLASGMLLAGYPSVIATMWSVKDQDAPMVAERVYGLLMKAGKMDYRGAAKALHAAAGTYEAL</sequence>
<comment type="caution">
    <text evidence="2">The sequence shown here is derived from an EMBL/GenBank/DDBJ whole genome shotgun (WGS) entry which is preliminary data.</text>
</comment>
<dbReference type="InterPro" id="IPR011990">
    <property type="entry name" value="TPR-like_helical_dom_sf"/>
</dbReference>
<reference evidence="2 3" key="1">
    <citation type="journal article" date="2019" name="Fungal Biol. Biotechnol.">
        <title>Draft genome sequence of fastidious pathogen Ceratobasidium theobromae, which causes vascular-streak dieback in Theobroma cacao.</title>
        <authorList>
            <person name="Ali S.S."/>
            <person name="Asman A."/>
            <person name="Shao J."/>
            <person name="Firmansyah A.P."/>
            <person name="Susilo A.W."/>
            <person name="Rosmana A."/>
            <person name="McMahon P."/>
            <person name="Junaid M."/>
            <person name="Guest D."/>
            <person name="Kheng T.Y."/>
            <person name="Meinhardt L.W."/>
            <person name="Bailey B.A."/>
        </authorList>
    </citation>
    <scope>NUCLEOTIDE SEQUENCE [LARGE SCALE GENOMIC DNA]</scope>
    <source>
        <strain evidence="2 3">CT2</strain>
    </source>
</reference>
<dbReference type="SUPFAM" id="SSF81901">
    <property type="entry name" value="HCP-like"/>
    <property type="match status" value="2"/>
</dbReference>
<dbReference type="OrthoDB" id="9991317at2759"/>
<organism evidence="2 3">
    <name type="scientific">Ceratobasidium theobromae</name>
    <dbReference type="NCBI Taxonomy" id="1582974"/>
    <lineage>
        <taxon>Eukaryota</taxon>
        <taxon>Fungi</taxon>
        <taxon>Dikarya</taxon>
        <taxon>Basidiomycota</taxon>
        <taxon>Agaricomycotina</taxon>
        <taxon>Agaricomycetes</taxon>
        <taxon>Cantharellales</taxon>
        <taxon>Ceratobasidiaceae</taxon>
        <taxon>Ceratobasidium</taxon>
    </lineage>
</organism>
<name>A0A5N5QAF1_9AGAM</name>
<keyword evidence="3" id="KW-1185">Reference proteome</keyword>
<proteinExistence type="predicted"/>
<dbReference type="Gene3D" id="1.25.40.10">
    <property type="entry name" value="Tetratricopeptide repeat domain"/>
    <property type="match status" value="3"/>
</dbReference>
<gene>
    <name evidence="2" type="ORF">CTheo_7806</name>
</gene>
<dbReference type="Pfam" id="PF12770">
    <property type="entry name" value="CHAT"/>
    <property type="match status" value="1"/>
</dbReference>
<dbReference type="PANTHER" id="PTHR19959">
    <property type="entry name" value="KINESIN LIGHT CHAIN"/>
    <property type="match status" value="1"/>
</dbReference>
<dbReference type="InterPro" id="IPR024983">
    <property type="entry name" value="CHAT_dom"/>
</dbReference>
<accession>A0A5N5QAF1</accession>
<evidence type="ECO:0000313" key="3">
    <source>
        <dbReference type="Proteomes" id="UP000383932"/>
    </source>
</evidence>
<dbReference type="Proteomes" id="UP000383932">
    <property type="component" value="Unassembled WGS sequence"/>
</dbReference>
<dbReference type="EMBL" id="SSOP01000376">
    <property type="protein sequence ID" value="KAB5588752.1"/>
    <property type="molecule type" value="Genomic_DNA"/>
</dbReference>
<protein>
    <recommendedName>
        <fullName evidence="1">CHAT domain-containing protein</fullName>
    </recommendedName>
</protein>
<evidence type="ECO:0000259" key="1">
    <source>
        <dbReference type="Pfam" id="PF12770"/>
    </source>
</evidence>
<feature type="domain" description="CHAT" evidence="1">
    <location>
        <begin position="1690"/>
        <end position="1949"/>
    </location>
</feature>
<dbReference type="PANTHER" id="PTHR19959:SF119">
    <property type="entry name" value="FUNGAL LIPASE-LIKE DOMAIN-CONTAINING PROTEIN"/>
    <property type="match status" value="1"/>
</dbReference>